<keyword evidence="3" id="KW-0413">Isomerase</keyword>
<dbReference type="Pfam" id="PF00639">
    <property type="entry name" value="Rotamase"/>
    <property type="match status" value="1"/>
</dbReference>
<organism evidence="3 4">
    <name type="scientific">Candidatus Pullichristensenella excrementigallinarum</name>
    <dbReference type="NCBI Taxonomy" id="2840907"/>
    <lineage>
        <taxon>Bacteria</taxon>
        <taxon>Bacillati</taxon>
        <taxon>Bacillota</taxon>
        <taxon>Clostridia</taxon>
        <taxon>Candidatus Pullichristensenella</taxon>
    </lineage>
</organism>
<evidence type="ECO:0000259" key="2">
    <source>
        <dbReference type="Pfam" id="PF00639"/>
    </source>
</evidence>
<evidence type="ECO:0000256" key="1">
    <source>
        <dbReference type="SAM" id="Coils"/>
    </source>
</evidence>
<keyword evidence="1" id="KW-0175">Coiled coil</keyword>
<dbReference type="SUPFAM" id="SSF109998">
    <property type="entry name" value="Triger factor/SurA peptide-binding domain-like"/>
    <property type="match status" value="1"/>
</dbReference>
<sequence>MRKRALLALMTLILAICLTGCNLFGVNPQKWADREISRIEENYAAVLAEYDGGEVTAMDIMYEFSTSYSSMLQYYPYLGMEVTEEDILQLRDSSVDSKIERLAHVAEAERRGISLTEDELAEIDSAVEETMQSETELFMESVAGSNQEEREAETRIAMTSYGFLEPNVRAYATEIKLVEKVEEAARAEVPEPTQEEIEAYYQEKVAEDEELYQDSPGSYEGDQTSEDSVIAWNPEGYRTVKHILIIPEEDVLNPVLDKRDEITGLEGELESLQADLDALEDDDPTETYETDKAMLESDIQSVEERIGQAQEELAGLETACLDSVRDKLDEIDTRLLQGEDFDTLIAEYGEDPGMQSEPCATRGYYVSAESTNWDTVFRDAAMLLDNVGDVSAPVIGSSGIHIIRYESDVTPGAVPLEEIADQLQGQALEQAQTEHYEAAVAEWVAAMNVTYHYDAWNPIEE</sequence>
<evidence type="ECO:0000313" key="3">
    <source>
        <dbReference type="EMBL" id="HIU34031.1"/>
    </source>
</evidence>
<dbReference type="EMBL" id="DVMU01000125">
    <property type="protein sequence ID" value="HIU34031.1"/>
    <property type="molecule type" value="Genomic_DNA"/>
</dbReference>
<proteinExistence type="predicted"/>
<dbReference type="Proteomes" id="UP000824072">
    <property type="component" value="Unassembled WGS sequence"/>
</dbReference>
<reference evidence="3" key="1">
    <citation type="submission" date="2020-10" db="EMBL/GenBank/DDBJ databases">
        <authorList>
            <person name="Gilroy R."/>
        </authorList>
    </citation>
    <scope>NUCLEOTIDE SEQUENCE</scope>
    <source>
        <strain evidence="3">ChiHcec3-11533</strain>
    </source>
</reference>
<accession>A0A9D1LCR7</accession>
<dbReference type="InterPro" id="IPR046357">
    <property type="entry name" value="PPIase_dom_sf"/>
</dbReference>
<comment type="caution">
    <text evidence="3">The sequence shown here is derived from an EMBL/GenBank/DDBJ whole genome shotgun (WGS) entry which is preliminary data.</text>
</comment>
<dbReference type="InterPro" id="IPR050245">
    <property type="entry name" value="PrsA_foldase"/>
</dbReference>
<name>A0A9D1LCR7_9FIRM</name>
<feature type="domain" description="PpiC" evidence="2">
    <location>
        <begin position="323"/>
        <end position="406"/>
    </location>
</feature>
<dbReference type="PANTHER" id="PTHR47245:SF2">
    <property type="entry name" value="PEPTIDYL-PROLYL CIS-TRANS ISOMERASE HP_0175-RELATED"/>
    <property type="match status" value="1"/>
</dbReference>
<feature type="coiled-coil region" evidence="1">
    <location>
        <begin position="255"/>
        <end position="319"/>
    </location>
</feature>
<dbReference type="InterPro" id="IPR027304">
    <property type="entry name" value="Trigger_fact/SurA_dom_sf"/>
</dbReference>
<dbReference type="PANTHER" id="PTHR47245">
    <property type="entry name" value="PEPTIDYLPROLYL ISOMERASE"/>
    <property type="match status" value="1"/>
</dbReference>
<reference evidence="3" key="2">
    <citation type="journal article" date="2021" name="PeerJ">
        <title>Extensive microbial diversity within the chicken gut microbiome revealed by metagenomics and culture.</title>
        <authorList>
            <person name="Gilroy R."/>
            <person name="Ravi A."/>
            <person name="Getino M."/>
            <person name="Pursley I."/>
            <person name="Horton D.L."/>
            <person name="Alikhan N.F."/>
            <person name="Baker D."/>
            <person name="Gharbi K."/>
            <person name="Hall N."/>
            <person name="Watson M."/>
            <person name="Adriaenssens E.M."/>
            <person name="Foster-Nyarko E."/>
            <person name="Jarju S."/>
            <person name="Secka A."/>
            <person name="Antonio M."/>
            <person name="Oren A."/>
            <person name="Chaudhuri R.R."/>
            <person name="La Ragione R."/>
            <person name="Hildebrand F."/>
            <person name="Pallen M.J."/>
        </authorList>
    </citation>
    <scope>NUCLEOTIDE SEQUENCE</scope>
    <source>
        <strain evidence="3">ChiHcec3-11533</strain>
    </source>
</reference>
<dbReference type="Gene3D" id="3.10.50.40">
    <property type="match status" value="1"/>
</dbReference>
<dbReference type="AlphaFoldDB" id="A0A9D1LCR7"/>
<dbReference type="InterPro" id="IPR000297">
    <property type="entry name" value="PPIase_PpiC"/>
</dbReference>
<gene>
    <name evidence="3" type="ORF">IAB02_05660</name>
</gene>
<dbReference type="SUPFAM" id="SSF54534">
    <property type="entry name" value="FKBP-like"/>
    <property type="match status" value="1"/>
</dbReference>
<evidence type="ECO:0000313" key="4">
    <source>
        <dbReference type="Proteomes" id="UP000824072"/>
    </source>
</evidence>
<dbReference type="GO" id="GO:0003755">
    <property type="term" value="F:peptidyl-prolyl cis-trans isomerase activity"/>
    <property type="evidence" value="ECO:0007669"/>
    <property type="project" value="InterPro"/>
</dbReference>
<protein>
    <submittedName>
        <fullName evidence="3">Peptidylprolyl isomerase</fullName>
    </submittedName>
</protein>